<dbReference type="Pfam" id="PF01330">
    <property type="entry name" value="RuvA_N"/>
    <property type="match status" value="1"/>
</dbReference>
<keyword evidence="4 6" id="KW-0233">DNA recombination</keyword>
<evidence type="ECO:0000256" key="2">
    <source>
        <dbReference type="ARBA" id="ARBA00022763"/>
    </source>
</evidence>
<gene>
    <name evidence="6 8" type="primary">ruvA</name>
    <name evidence="8" type="ORF">F2Q65_13890</name>
</gene>
<dbReference type="OrthoDB" id="5293449at2"/>
<dbReference type="GO" id="GO:0000400">
    <property type="term" value="F:four-way junction DNA binding"/>
    <property type="evidence" value="ECO:0007669"/>
    <property type="project" value="UniProtKB-UniRule"/>
</dbReference>
<evidence type="ECO:0000256" key="6">
    <source>
        <dbReference type="HAMAP-Rule" id="MF_00031"/>
    </source>
</evidence>
<dbReference type="GO" id="GO:0005524">
    <property type="term" value="F:ATP binding"/>
    <property type="evidence" value="ECO:0007669"/>
    <property type="project" value="InterPro"/>
</dbReference>
<keyword evidence="5 6" id="KW-0234">DNA repair</keyword>
<evidence type="ECO:0000256" key="5">
    <source>
        <dbReference type="ARBA" id="ARBA00023204"/>
    </source>
</evidence>
<dbReference type="SUPFAM" id="SSF47781">
    <property type="entry name" value="RuvA domain 2-like"/>
    <property type="match status" value="1"/>
</dbReference>
<feature type="domain" description="Helix-hairpin-helix DNA-binding motif class 1" evidence="7">
    <location>
        <begin position="108"/>
        <end position="127"/>
    </location>
</feature>
<dbReference type="GO" id="GO:0009379">
    <property type="term" value="C:Holliday junction helicase complex"/>
    <property type="evidence" value="ECO:0007669"/>
    <property type="project" value="InterPro"/>
</dbReference>
<dbReference type="CDD" id="cd14332">
    <property type="entry name" value="UBA_RuvA_C"/>
    <property type="match status" value="1"/>
</dbReference>
<dbReference type="EMBL" id="VWXX01000025">
    <property type="protein sequence ID" value="KAA6184040.1"/>
    <property type="molecule type" value="Genomic_DNA"/>
</dbReference>
<dbReference type="InterPro" id="IPR010994">
    <property type="entry name" value="RuvA_2-like"/>
</dbReference>
<keyword evidence="3 6" id="KW-0238">DNA-binding</keyword>
<dbReference type="SMART" id="SM00278">
    <property type="entry name" value="HhH1"/>
    <property type="match status" value="2"/>
</dbReference>
<protein>
    <recommendedName>
        <fullName evidence="6">Holliday junction branch migration complex subunit RuvA</fullName>
    </recommendedName>
</protein>
<dbReference type="Gene3D" id="2.40.50.140">
    <property type="entry name" value="Nucleic acid-binding proteins"/>
    <property type="match status" value="1"/>
</dbReference>
<organism evidence="8 9">
    <name type="scientific">Thiohalocapsa marina</name>
    <dbReference type="NCBI Taxonomy" id="424902"/>
    <lineage>
        <taxon>Bacteria</taxon>
        <taxon>Pseudomonadati</taxon>
        <taxon>Pseudomonadota</taxon>
        <taxon>Gammaproteobacteria</taxon>
        <taxon>Chromatiales</taxon>
        <taxon>Chromatiaceae</taxon>
        <taxon>Thiohalocapsa</taxon>
    </lineage>
</organism>
<keyword evidence="2 6" id="KW-0227">DNA damage</keyword>
<dbReference type="Gene3D" id="1.10.8.10">
    <property type="entry name" value="DNA helicase RuvA subunit, C-terminal domain"/>
    <property type="match status" value="1"/>
</dbReference>
<evidence type="ECO:0000313" key="8">
    <source>
        <dbReference type="EMBL" id="KAA6184040.1"/>
    </source>
</evidence>
<comment type="function">
    <text evidence="6">The RuvA-RuvB-RuvC complex processes Holliday junction (HJ) DNA during genetic recombination and DNA repair, while the RuvA-RuvB complex plays an important role in the rescue of blocked DNA replication forks via replication fork reversal (RFR). RuvA specifically binds to HJ cruciform DNA, conferring on it an open structure. The RuvB hexamer acts as an ATP-dependent pump, pulling dsDNA into and through the RuvAB complex. HJ branch migration allows RuvC to scan DNA until it finds its consensus sequence, where it cleaves and resolves the cruciform DNA.</text>
</comment>
<evidence type="ECO:0000256" key="4">
    <source>
        <dbReference type="ARBA" id="ARBA00023172"/>
    </source>
</evidence>
<dbReference type="SUPFAM" id="SSF46929">
    <property type="entry name" value="DNA helicase RuvA subunit, C-terminal domain"/>
    <property type="match status" value="1"/>
</dbReference>
<sequence>MIGRLRGELAAKHPPQLLLDVGGVGYEIESPMSTFYDLPAVGERVTLVTHLVVREDAHVLYGFLREQDRALFRSLLRVTGVGAKMALAILSGMDAKRFALCVEQEDITALSRVPGIGKKTAQRLIMEMKDRVAELGATPGLVSGALPAAGAGADDALTEAVGALVALGYKPADANRMARAVDDGAQTSEAIIRAALKATMS</sequence>
<feature type="region of interest" description="Domain III" evidence="6">
    <location>
        <begin position="151"/>
        <end position="201"/>
    </location>
</feature>
<dbReference type="SUPFAM" id="SSF50249">
    <property type="entry name" value="Nucleic acid-binding proteins"/>
    <property type="match status" value="1"/>
</dbReference>
<feature type="domain" description="Helix-hairpin-helix DNA-binding motif class 1" evidence="7">
    <location>
        <begin position="73"/>
        <end position="92"/>
    </location>
</feature>
<dbReference type="GO" id="GO:0048476">
    <property type="term" value="C:Holliday junction resolvase complex"/>
    <property type="evidence" value="ECO:0007669"/>
    <property type="project" value="UniProtKB-UniRule"/>
</dbReference>
<dbReference type="Pfam" id="PF07499">
    <property type="entry name" value="RuvA_C"/>
    <property type="match status" value="1"/>
</dbReference>
<evidence type="ECO:0000256" key="1">
    <source>
        <dbReference type="ARBA" id="ARBA00022490"/>
    </source>
</evidence>
<comment type="subunit">
    <text evidence="6">Homotetramer. Forms an RuvA(8)-RuvB(12)-Holliday junction (HJ) complex. HJ DNA is sandwiched between 2 RuvA tetramers; dsDNA enters through RuvA and exits via RuvB. An RuvB hexamer assembles on each DNA strand where it exits the tetramer. Each RuvB hexamer is contacted by two RuvA subunits (via domain III) on 2 adjacent RuvB subunits; this complex drives branch migration. In the full resolvosome a probable DNA-RuvA(4)-RuvB(12)-RuvC(2) complex forms which resolves the HJ.</text>
</comment>
<proteinExistence type="inferred from homology"/>
<comment type="domain">
    <text evidence="6">Has three domains with a flexible linker between the domains II and III and assumes an 'L' shape. Domain III is highly mobile and contacts RuvB.</text>
</comment>
<dbReference type="Proteomes" id="UP000322981">
    <property type="component" value="Unassembled WGS sequence"/>
</dbReference>
<dbReference type="InterPro" id="IPR013849">
    <property type="entry name" value="DNA_helicase_Holl-junc_RuvA_I"/>
</dbReference>
<dbReference type="InterPro" id="IPR036267">
    <property type="entry name" value="RuvA_C_sf"/>
</dbReference>
<dbReference type="GO" id="GO:0009378">
    <property type="term" value="F:four-way junction helicase activity"/>
    <property type="evidence" value="ECO:0007669"/>
    <property type="project" value="InterPro"/>
</dbReference>
<dbReference type="GO" id="GO:0006281">
    <property type="term" value="P:DNA repair"/>
    <property type="evidence" value="ECO:0007669"/>
    <property type="project" value="UniProtKB-UniRule"/>
</dbReference>
<dbReference type="Gene3D" id="1.10.150.20">
    <property type="entry name" value="5' to 3' exonuclease, C-terminal subdomain"/>
    <property type="match status" value="1"/>
</dbReference>
<keyword evidence="1 6" id="KW-0963">Cytoplasm</keyword>
<dbReference type="InterPro" id="IPR012340">
    <property type="entry name" value="NA-bd_OB-fold"/>
</dbReference>
<dbReference type="HAMAP" id="MF_00031">
    <property type="entry name" value="DNA_HJ_migration_RuvA"/>
    <property type="match status" value="1"/>
</dbReference>
<dbReference type="GO" id="GO:0005737">
    <property type="term" value="C:cytoplasm"/>
    <property type="evidence" value="ECO:0007669"/>
    <property type="project" value="UniProtKB-SubCell"/>
</dbReference>
<feature type="region of interest" description="Domain I" evidence="6">
    <location>
        <begin position="1"/>
        <end position="64"/>
    </location>
</feature>
<name>A0A5M8FJ82_9GAMM</name>
<comment type="caution">
    <text evidence="6">Lacks conserved residue(s) required for the propagation of feature annotation.</text>
</comment>
<comment type="similarity">
    <text evidence="6">Belongs to the RuvA family.</text>
</comment>
<evidence type="ECO:0000259" key="7">
    <source>
        <dbReference type="SMART" id="SM00278"/>
    </source>
</evidence>
<dbReference type="RefSeq" id="WP_150094009.1">
    <property type="nucleotide sequence ID" value="NZ_JBFUOH010000035.1"/>
</dbReference>
<feature type="region of interest" description="Domain II" evidence="6">
    <location>
        <begin position="65"/>
        <end position="142"/>
    </location>
</feature>
<keyword evidence="9" id="KW-1185">Reference proteome</keyword>
<dbReference type="GO" id="GO:0006310">
    <property type="term" value="P:DNA recombination"/>
    <property type="evidence" value="ECO:0007669"/>
    <property type="project" value="UniProtKB-UniRule"/>
</dbReference>
<reference evidence="8 9" key="1">
    <citation type="submission" date="2019-09" db="EMBL/GenBank/DDBJ databases">
        <title>Whole-genome sequence of the purple sulfur bacterium Thiohalocapsa marina DSM 19078.</title>
        <authorList>
            <person name="Kyndt J.A."/>
            <person name="Meyer T.E."/>
        </authorList>
    </citation>
    <scope>NUCLEOTIDE SEQUENCE [LARGE SCALE GENOMIC DNA]</scope>
    <source>
        <strain evidence="8 9">DSM 19078</strain>
    </source>
</reference>
<dbReference type="InterPro" id="IPR011114">
    <property type="entry name" value="RuvA_C"/>
</dbReference>
<dbReference type="InterPro" id="IPR000085">
    <property type="entry name" value="RuvA"/>
</dbReference>
<dbReference type="NCBIfam" id="TIGR00084">
    <property type="entry name" value="ruvA"/>
    <property type="match status" value="1"/>
</dbReference>
<comment type="caution">
    <text evidence="8">The sequence shown here is derived from an EMBL/GenBank/DDBJ whole genome shotgun (WGS) entry which is preliminary data.</text>
</comment>
<evidence type="ECO:0000313" key="9">
    <source>
        <dbReference type="Proteomes" id="UP000322981"/>
    </source>
</evidence>
<dbReference type="Pfam" id="PF14520">
    <property type="entry name" value="HHH_5"/>
    <property type="match status" value="1"/>
</dbReference>
<accession>A0A5M8FJ82</accession>
<comment type="subcellular location">
    <subcellularLocation>
        <location evidence="6">Cytoplasm</location>
    </subcellularLocation>
</comment>
<dbReference type="InterPro" id="IPR003583">
    <property type="entry name" value="Hlx-hairpin-Hlx_DNA-bd_motif"/>
</dbReference>
<dbReference type="AlphaFoldDB" id="A0A5M8FJ82"/>
<evidence type="ECO:0000256" key="3">
    <source>
        <dbReference type="ARBA" id="ARBA00023125"/>
    </source>
</evidence>